<evidence type="ECO:0000313" key="1">
    <source>
        <dbReference type="EMBL" id="KAJ1676441.1"/>
    </source>
</evidence>
<keyword evidence="1" id="KW-0547">Nucleotide-binding</keyword>
<name>A0ACC1HL92_9FUNG</name>
<gene>
    <name evidence="1" type="primary">DBP10_3</name>
    <name evidence="1" type="ORF">EV182_008188</name>
</gene>
<feature type="non-terminal residue" evidence="1">
    <location>
        <position position="1"/>
    </location>
</feature>
<keyword evidence="1" id="KW-0347">Helicase</keyword>
<keyword evidence="2" id="KW-1185">Reference proteome</keyword>
<dbReference type="Proteomes" id="UP001145114">
    <property type="component" value="Unassembled WGS sequence"/>
</dbReference>
<keyword evidence="1" id="KW-0378">Hydrolase</keyword>
<evidence type="ECO:0000313" key="2">
    <source>
        <dbReference type="Proteomes" id="UP001145114"/>
    </source>
</evidence>
<dbReference type="EMBL" id="JAMZIH010004103">
    <property type="protein sequence ID" value="KAJ1676441.1"/>
    <property type="molecule type" value="Genomic_DNA"/>
</dbReference>
<organism evidence="1 2">
    <name type="scientific">Spiromyces aspiralis</name>
    <dbReference type="NCBI Taxonomy" id="68401"/>
    <lineage>
        <taxon>Eukaryota</taxon>
        <taxon>Fungi</taxon>
        <taxon>Fungi incertae sedis</taxon>
        <taxon>Zoopagomycota</taxon>
        <taxon>Kickxellomycotina</taxon>
        <taxon>Kickxellomycetes</taxon>
        <taxon>Kickxellales</taxon>
        <taxon>Kickxellaceae</taxon>
        <taxon>Spiromyces</taxon>
    </lineage>
</organism>
<proteinExistence type="predicted"/>
<sequence>LSESVTLQGLHKTATNGFIKYVKSKQTAAHESYRRAKELMASKAFEEPHIFLSKYINDDEQKRLEMVNLISNFRPSETIFEVGRRGTRNLTEAAVAMMNYRTRSDSYIAKTKAKRESQPDPLARFDSDGEDEEVRAASAAPSKYRDDDFYIPHVKPDANTEKGYSMTKGGSFAEQVQDAVLTIAGDDIDDLRRKQNALRWDSKKKKFVKGLGIGSDNKKLITGESGVKLPASFKSGTFD</sequence>
<reference evidence="1" key="1">
    <citation type="submission" date="2022-06" db="EMBL/GenBank/DDBJ databases">
        <title>Phylogenomic reconstructions and comparative analyses of Kickxellomycotina fungi.</title>
        <authorList>
            <person name="Reynolds N.K."/>
            <person name="Stajich J.E."/>
            <person name="Barry K."/>
            <person name="Grigoriev I.V."/>
            <person name="Crous P."/>
            <person name="Smith M.E."/>
        </authorList>
    </citation>
    <scope>NUCLEOTIDE SEQUENCE</scope>
    <source>
        <strain evidence="1">RSA 2271</strain>
    </source>
</reference>
<protein>
    <submittedName>
        <fullName evidence="1">ATP-dependent RNA helicase dbp10</fullName>
        <ecNumber evidence="1">3.6.4.13</ecNumber>
    </submittedName>
</protein>
<feature type="non-terminal residue" evidence="1">
    <location>
        <position position="239"/>
    </location>
</feature>
<accession>A0ACC1HL92</accession>
<keyword evidence="1" id="KW-0067">ATP-binding</keyword>
<dbReference type="EC" id="3.6.4.13" evidence="1"/>
<comment type="caution">
    <text evidence="1">The sequence shown here is derived from an EMBL/GenBank/DDBJ whole genome shotgun (WGS) entry which is preliminary data.</text>
</comment>